<feature type="transmembrane region" description="Helical" evidence="4">
    <location>
        <begin position="196"/>
        <end position="216"/>
    </location>
</feature>
<evidence type="ECO:0000313" key="7">
    <source>
        <dbReference type="Proteomes" id="UP000319257"/>
    </source>
</evidence>
<keyword evidence="7" id="KW-1185">Reference proteome</keyword>
<feature type="transmembrane region" description="Helical" evidence="4">
    <location>
        <begin position="228"/>
        <end position="249"/>
    </location>
</feature>
<dbReference type="PROSITE" id="PS50850">
    <property type="entry name" value="MFS"/>
    <property type="match status" value="1"/>
</dbReference>
<dbReference type="InterPro" id="IPR011701">
    <property type="entry name" value="MFS"/>
</dbReference>
<dbReference type="InterPro" id="IPR020846">
    <property type="entry name" value="MFS_dom"/>
</dbReference>
<dbReference type="GO" id="GO:0022857">
    <property type="term" value="F:transmembrane transporter activity"/>
    <property type="evidence" value="ECO:0007669"/>
    <property type="project" value="InterPro"/>
</dbReference>
<dbReference type="RefSeq" id="XP_030995069.1">
    <property type="nucleotide sequence ID" value="XM_031140952.1"/>
</dbReference>
<feature type="compositionally biased region" description="Basic and acidic residues" evidence="3">
    <location>
        <begin position="12"/>
        <end position="22"/>
    </location>
</feature>
<dbReference type="OrthoDB" id="6499973at2759"/>
<dbReference type="GO" id="GO:0016020">
    <property type="term" value="C:membrane"/>
    <property type="evidence" value="ECO:0007669"/>
    <property type="project" value="UniProtKB-SubCell"/>
</dbReference>
<dbReference type="AlphaFoldDB" id="A0A507B9A6"/>
<comment type="subcellular location">
    <subcellularLocation>
        <location evidence="1">Membrane</location>
        <topology evidence="1">Multi-pass membrane protein</topology>
    </subcellularLocation>
</comment>
<dbReference type="Proteomes" id="UP000319257">
    <property type="component" value="Unassembled WGS sequence"/>
</dbReference>
<feature type="transmembrane region" description="Helical" evidence="4">
    <location>
        <begin position="143"/>
        <end position="162"/>
    </location>
</feature>
<reference evidence="6 7" key="1">
    <citation type="submission" date="2019-06" db="EMBL/GenBank/DDBJ databases">
        <title>Draft genome sequence of the filamentous fungus Phialemoniopsis curvata isolated from diesel fuel.</title>
        <authorList>
            <person name="Varaljay V.A."/>
            <person name="Lyon W.J."/>
            <person name="Crouch A.L."/>
            <person name="Drake C.E."/>
            <person name="Hollomon J.M."/>
            <person name="Nadeau L.J."/>
            <person name="Nunn H.S."/>
            <person name="Stevenson B.S."/>
            <person name="Bojanowski C.L."/>
            <person name="Crookes-Goodson W.J."/>
        </authorList>
    </citation>
    <scope>NUCLEOTIDE SEQUENCE [LARGE SCALE GENOMIC DNA]</scope>
    <source>
        <strain evidence="6 7">D216</strain>
    </source>
</reference>
<name>A0A507B9A6_9PEZI</name>
<feature type="transmembrane region" description="Helical" evidence="4">
    <location>
        <begin position="89"/>
        <end position="111"/>
    </location>
</feature>
<dbReference type="EMBL" id="SKBQ01000035">
    <property type="protein sequence ID" value="TPX13358.1"/>
    <property type="molecule type" value="Genomic_DNA"/>
</dbReference>
<dbReference type="GeneID" id="41973778"/>
<feature type="transmembrane region" description="Helical" evidence="4">
    <location>
        <begin position="333"/>
        <end position="353"/>
    </location>
</feature>
<protein>
    <recommendedName>
        <fullName evidence="5">Major facilitator superfamily (MFS) profile domain-containing protein</fullName>
    </recommendedName>
</protein>
<evidence type="ECO:0000259" key="5">
    <source>
        <dbReference type="PROSITE" id="PS50850"/>
    </source>
</evidence>
<dbReference type="Pfam" id="PF07690">
    <property type="entry name" value="MFS_1"/>
    <property type="match status" value="1"/>
</dbReference>
<feature type="transmembrane region" description="Helical" evidence="4">
    <location>
        <begin position="304"/>
        <end position="326"/>
    </location>
</feature>
<dbReference type="Gene3D" id="1.20.1250.20">
    <property type="entry name" value="MFS general substrate transporter like domains"/>
    <property type="match status" value="2"/>
</dbReference>
<proteinExistence type="inferred from homology"/>
<evidence type="ECO:0000256" key="2">
    <source>
        <dbReference type="ARBA" id="ARBA00006727"/>
    </source>
</evidence>
<keyword evidence="4" id="KW-1133">Transmembrane helix</keyword>
<dbReference type="InterPro" id="IPR050327">
    <property type="entry name" value="Proton-linked_MCT"/>
</dbReference>
<sequence length="456" mass="48571">MTGSTSGTDVDEAIRKEEHQGQDPELANTGEIKREPTLEDAPDGGIKAWCVVAGTSFIFFSVLGFSNSFGVFLEYYLKHQLAHKSPDDIAWIGSLGVFLQLFLGVISGPLFDRFGSIVSRLAFAQALFSALPWVSLQIIRAAIVLYLFALMMISLCETYWQFMLAQGVLLGICQGFLTIPGLAAASQYFDKKRAAALGLAVAGSSIGGVIFPLALSRMLNSSSLGFGWSVRVVGFINMPLLLFSALAVTPRVPPRKSTFFILSAFKDPTYVLLIAGLFLGFFGMFMPLFYMPTYAVSKGMNPTLASYLLAILNAASTFGRVIPGVLADKLGKLNMFAAAATCTGIIAFCFTKVDTNAGLIVYSVIIGFTSGGIVSGAAAAFTLCLQDPRQLGTYMGMAMSLASFAALIGGPVNGAFLKGYGGFWEMSIFTAIMSIAGGLVTLCGKFFRPEGILGKV</sequence>
<dbReference type="InParanoid" id="A0A507B9A6"/>
<evidence type="ECO:0000256" key="4">
    <source>
        <dbReference type="SAM" id="Phobius"/>
    </source>
</evidence>
<feature type="transmembrane region" description="Helical" evidence="4">
    <location>
        <begin position="359"/>
        <end position="385"/>
    </location>
</feature>
<dbReference type="SUPFAM" id="SSF103473">
    <property type="entry name" value="MFS general substrate transporter"/>
    <property type="match status" value="1"/>
</dbReference>
<keyword evidence="4" id="KW-0472">Membrane</keyword>
<evidence type="ECO:0000256" key="3">
    <source>
        <dbReference type="SAM" id="MobiDB-lite"/>
    </source>
</evidence>
<feature type="transmembrane region" description="Helical" evidence="4">
    <location>
        <begin position="397"/>
        <end position="416"/>
    </location>
</feature>
<dbReference type="PANTHER" id="PTHR11360">
    <property type="entry name" value="MONOCARBOXYLATE TRANSPORTER"/>
    <property type="match status" value="1"/>
</dbReference>
<gene>
    <name evidence="6" type="ORF">E0L32_006331</name>
</gene>
<evidence type="ECO:0000313" key="6">
    <source>
        <dbReference type="EMBL" id="TPX13358.1"/>
    </source>
</evidence>
<comment type="similarity">
    <text evidence="2">Belongs to the major facilitator superfamily. Monocarboxylate porter (TC 2.A.1.13) family.</text>
</comment>
<feature type="transmembrane region" description="Helical" evidence="4">
    <location>
        <begin position="168"/>
        <end position="189"/>
    </location>
</feature>
<feature type="transmembrane region" description="Helical" evidence="4">
    <location>
        <begin position="428"/>
        <end position="447"/>
    </location>
</feature>
<organism evidence="6 7">
    <name type="scientific">Thyridium curvatum</name>
    <dbReference type="NCBI Taxonomy" id="1093900"/>
    <lineage>
        <taxon>Eukaryota</taxon>
        <taxon>Fungi</taxon>
        <taxon>Dikarya</taxon>
        <taxon>Ascomycota</taxon>
        <taxon>Pezizomycotina</taxon>
        <taxon>Sordariomycetes</taxon>
        <taxon>Sordariomycetidae</taxon>
        <taxon>Thyridiales</taxon>
        <taxon>Thyridiaceae</taxon>
        <taxon>Thyridium</taxon>
    </lineage>
</organism>
<dbReference type="PANTHER" id="PTHR11360:SF319">
    <property type="entry name" value="MAJOR FACILITATOR SUPERFAMILY (MFS) PROFILE DOMAIN-CONTAINING PROTEIN"/>
    <property type="match status" value="1"/>
</dbReference>
<comment type="caution">
    <text evidence="6">The sequence shown here is derived from an EMBL/GenBank/DDBJ whole genome shotgun (WGS) entry which is preliminary data.</text>
</comment>
<feature type="transmembrane region" description="Helical" evidence="4">
    <location>
        <begin position="57"/>
        <end position="77"/>
    </location>
</feature>
<accession>A0A507B9A6</accession>
<feature type="transmembrane region" description="Helical" evidence="4">
    <location>
        <begin position="270"/>
        <end position="292"/>
    </location>
</feature>
<feature type="region of interest" description="Disordered" evidence="3">
    <location>
        <begin position="1"/>
        <end position="39"/>
    </location>
</feature>
<evidence type="ECO:0000256" key="1">
    <source>
        <dbReference type="ARBA" id="ARBA00004141"/>
    </source>
</evidence>
<keyword evidence="4" id="KW-0812">Transmembrane</keyword>
<dbReference type="InterPro" id="IPR036259">
    <property type="entry name" value="MFS_trans_sf"/>
</dbReference>
<feature type="domain" description="Major facilitator superfamily (MFS) profile" evidence="5">
    <location>
        <begin position="269"/>
        <end position="456"/>
    </location>
</feature>